<sequence>MCTQCFVAPHNYRFLRIPRATNRASIYQFIHLFVTKPVDLHMQQPPRGGIWVGITCDLSKSNYELSNSYYSDSIIFDNTIQDEEDEEEEDEEDEKELGGKGGDGDGDGGSGGRGRVRGRGRSREVELARGSEDEKRKKRRRRTKRKHRAASTVPRSLLLGRFSYRRNM</sequence>
<dbReference type="EMBL" id="JACSEA010000008">
    <property type="protein sequence ID" value="KAF7394502.1"/>
    <property type="molecule type" value="Genomic_DNA"/>
</dbReference>
<comment type="caution">
    <text evidence="2">The sequence shown here is derived from an EMBL/GenBank/DDBJ whole genome shotgun (WGS) entry which is preliminary data.</text>
</comment>
<dbReference type="AlphaFoldDB" id="A0A834N322"/>
<feature type="compositionally biased region" description="Basic and acidic residues" evidence="1">
    <location>
        <begin position="121"/>
        <end position="135"/>
    </location>
</feature>
<evidence type="ECO:0000256" key="1">
    <source>
        <dbReference type="SAM" id="MobiDB-lite"/>
    </source>
</evidence>
<dbReference type="Proteomes" id="UP000614350">
    <property type="component" value="Unassembled WGS sequence"/>
</dbReference>
<organism evidence="2 3">
    <name type="scientific">Vespula vulgaris</name>
    <name type="common">Yellow jacket</name>
    <name type="synonym">Wasp</name>
    <dbReference type="NCBI Taxonomy" id="7454"/>
    <lineage>
        <taxon>Eukaryota</taxon>
        <taxon>Metazoa</taxon>
        <taxon>Ecdysozoa</taxon>
        <taxon>Arthropoda</taxon>
        <taxon>Hexapoda</taxon>
        <taxon>Insecta</taxon>
        <taxon>Pterygota</taxon>
        <taxon>Neoptera</taxon>
        <taxon>Endopterygota</taxon>
        <taxon>Hymenoptera</taxon>
        <taxon>Apocrita</taxon>
        <taxon>Aculeata</taxon>
        <taxon>Vespoidea</taxon>
        <taxon>Vespidae</taxon>
        <taxon>Vespinae</taxon>
        <taxon>Vespula</taxon>
    </lineage>
</organism>
<feature type="region of interest" description="Disordered" evidence="1">
    <location>
        <begin position="80"/>
        <end position="168"/>
    </location>
</feature>
<reference evidence="2" key="1">
    <citation type="journal article" date="2020" name="G3 (Bethesda)">
        <title>High-Quality Assemblies for Three Invasive Social Wasps from the &lt;i&gt;Vespula&lt;/i&gt; Genus.</title>
        <authorList>
            <person name="Harrop T.W.R."/>
            <person name="Guhlin J."/>
            <person name="McLaughlin G.M."/>
            <person name="Permina E."/>
            <person name="Stockwell P."/>
            <person name="Gilligan J."/>
            <person name="Le Lec M.F."/>
            <person name="Gruber M.A.M."/>
            <person name="Quinn O."/>
            <person name="Lovegrove M."/>
            <person name="Duncan E.J."/>
            <person name="Remnant E.J."/>
            <person name="Van Eeckhoven J."/>
            <person name="Graham B."/>
            <person name="Knapp R.A."/>
            <person name="Langford K.W."/>
            <person name="Kronenberg Z."/>
            <person name="Press M.O."/>
            <person name="Eacker S.M."/>
            <person name="Wilson-Rankin E.E."/>
            <person name="Purcell J."/>
            <person name="Lester P.J."/>
            <person name="Dearden P.K."/>
        </authorList>
    </citation>
    <scope>NUCLEOTIDE SEQUENCE</scope>
    <source>
        <strain evidence="2">Marl-1</strain>
    </source>
</reference>
<proteinExistence type="predicted"/>
<accession>A0A834N322</accession>
<evidence type="ECO:0000313" key="2">
    <source>
        <dbReference type="EMBL" id="KAF7394502.1"/>
    </source>
</evidence>
<evidence type="ECO:0000313" key="3">
    <source>
        <dbReference type="Proteomes" id="UP000614350"/>
    </source>
</evidence>
<feature type="compositionally biased region" description="Basic residues" evidence="1">
    <location>
        <begin position="136"/>
        <end position="149"/>
    </location>
</feature>
<protein>
    <submittedName>
        <fullName evidence="2">Uncharacterized protein</fullName>
    </submittedName>
</protein>
<name>A0A834N322_VESVU</name>
<keyword evidence="3" id="KW-1185">Reference proteome</keyword>
<feature type="compositionally biased region" description="Acidic residues" evidence="1">
    <location>
        <begin position="80"/>
        <end position="95"/>
    </location>
</feature>
<gene>
    <name evidence="2" type="ORF">HZH66_007676</name>
</gene>